<dbReference type="Gene3D" id="3.40.50.720">
    <property type="entry name" value="NAD(P)-binding Rossmann-like Domain"/>
    <property type="match status" value="1"/>
</dbReference>
<dbReference type="Pfam" id="PF03435">
    <property type="entry name" value="Sacchrp_dh_NADP"/>
    <property type="match status" value="1"/>
</dbReference>
<dbReference type="STRING" id="428992.SAMN05216272_106309"/>
<dbReference type="InterPro" id="IPR005097">
    <property type="entry name" value="Sacchrp_dh_NADP-bd"/>
</dbReference>
<name>A0A1G8IKG4_9PSED</name>
<reference evidence="3" key="1">
    <citation type="submission" date="2016-10" db="EMBL/GenBank/DDBJ databases">
        <authorList>
            <person name="Varghese N."/>
            <person name="Submissions S."/>
        </authorList>
    </citation>
    <scope>NUCLEOTIDE SEQUENCE [LARGE SCALE GENOMIC DNA]</scope>
    <source>
        <strain evidence="3">CCM 7469</strain>
    </source>
</reference>
<dbReference type="AlphaFoldDB" id="A0A1G8IKG4"/>
<evidence type="ECO:0000313" key="2">
    <source>
        <dbReference type="EMBL" id="SDI19332.1"/>
    </source>
</evidence>
<dbReference type="RefSeq" id="WP_090263949.1">
    <property type="nucleotide sequence ID" value="NZ_FNDS01000006.1"/>
</dbReference>
<dbReference type="Gene3D" id="3.30.360.10">
    <property type="entry name" value="Dihydrodipicolinate Reductase, domain 2"/>
    <property type="match status" value="1"/>
</dbReference>
<dbReference type="Proteomes" id="UP000199636">
    <property type="component" value="Unassembled WGS sequence"/>
</dbReference>
<dbReference type="OrthoDB" id="528778at2"/>
<proteinExistence type="predicted"/>
<evidence type="ECO:0000313" key="3">
    <source>
        <dbReference type="Proteomes" id="UP000199636"/>
    </source>
</evidence>
<feature type="domain" description="Saccharopine dehydrogenase NADP binding" evidence="1">
    <location>
        <begin position="10"/>
        <end position="129"/>
    </location>
</feature>
<dbReference type="InterPro" id="IPR036291">
    <property type="entry name" value="NAD(P)-bd_dom_sf"/>
</dbReference>
<organism evidence="2 3">
    <name type="scientific">Pseudomonas panipatensis</name>
    <dbReference type="NCBI Taxonomy" id="428992"/>
    <lineage>
        <taxon>Bacteria</taxon>
        <taxon>Pseudomonadati</taxon>
        <taxon>Pseudomonadota</taxon>
        <taxon>Gammaproteobacteria</taxon>
        <taxon>Pseudomonadales</taxon>
        <taxon>Pseudomonadaceae</taxon>
        <taxon>Pseudomonas</taxon>
    </lineage>
</organism>
<dbReference type="PANTHER" id="PTHR43796:SF2">
    <property type="entry name" value="CARBOXYNORSPERMIDINE SYNTHASE"/>
    <property type="match status" value="1"/>
</dbReference>
<keyword evidence="3" id="KW-1185">Reference proteome</keyword>
<gene>
    <name evidence="2" type="ORF">SAMN05216272_106309</name>
</gene>
<accession>A0A1G8IKG4</accession>
<dbReference type="PANTHER" id="PTHR43796">
    <property type="entry name" value="CARBOXYNORSPERMIDINE SYNTHASE"/>
    <property type="match status" value="1"/>
</dbReference>
<dbReference type="EMBL" id="FNDS01000006">
    <property type="protein sequence ID" value="SDI19332.1"/>
    <property type="molecule type" value="Genomic_DNA"/>
</dbReference>
<evidence type="ECO:0000259" key="1">
    <source>
        <dbReference type="Pfam" id="PF03435"/>
    </source>
</evidence>
<protein>
    <submittedName>
        <fullName evidence="2">Saccharopine dehydrogenase NADP binding domain-containing protein</fullName>
    </submittedName>
</protein>
<sequence>MSVVPPAFRVLVLGGYGNFGSLIARRLSTIEGLRVLIAGRDQKRASALAAEVGGEPVCLDMNQPTLAGRLLELKVDLLISTAGPFQGQDYRVARAAIAAGAHYVDLADARAFVCGIGELNRAARSAGVLVCAGASSVPALSAAVVDQLLPRFARLDSIVHGISSSAKIPGQATLNAVLGYCGKPLRQLRAGHWQSVYGWQDLSTHDFPQPLGRRWLAQCDVPDLELFPQRYPSVRDVRFSAGLGLRFTHFGTWALSWLVRMGLLRNAGRLSAGLHRLAVALEPFGDGRSGMFVHLQGEGRDGQPLALCWDLLASDDHGPNIPCMAAVALARKLAAGRLAARGASPCIGLLSLDEYLFELEGLRVVHGAREVESLPL</sequence>
<dbReference type="SUPFAM" id="SSF51735">
    <property type="entry name" value="NAD(P)-binding Rossmann-fold domains"/>
    <property type="match status" value="1"/>
</dbReference>